<organism evidence="1">
    <name type="scientific">human gut metagenome</name>
    <dbReference type="NCBI Taxonomy" id="408170"/>
    <lineage>
        <taxon>unclassified sequences</taxon>
        <taxon>metagenomes</taxon>
        <taxon>organismal metagenomes</taxon>
    </lineage>
</organism>
<gene>
    <name evidence="1" type="ORF">OBE_16166</name>
</gene>
<dbReference type="AlphaFoldDB" id="K1RD01"/>
<reference evidence="1" key="1">
    <citation type="journal article" date="2013" name="Environ. Microbiol.">
        <title>Microbiota from the distal guts of lean and obese adolescents exhibit partial functional redundancy besides clear differences in community structure.</title>
        <authorList>
            <person name="Ferrer M."/>
            <person name="Ruiz A."/>
            <person name="Lanza F."/>
            <person name="Haange S.B."/>
            <person name="Oberbach A."/>
            <person name="Till H."/>
            <person name="Bargiela R."/>
            <person name="Campoy C."/>
            <person name="Segura M.T."/>
            <person name="Richter M."/>
            <person name="von Bergen M."/>
            <person name="Seifert J."/>
            <person name="Suarez A."/>
        </authorList>
    </citation>
    <scope>NUCLEOTIDE SEQUENCE</scope>
</reference>
<evidence type="ECO:0000313" key="1">
    <source>
        <dbReference type="EMBL" id="EKC46607.1"/>
    </source>
</evidence>
<feature type="non-terminal residue" evidence="1">
    <location>
        <position position="1"/>
    </location>
</feature>
<sequence>TLKVSDTPKVTDTLIELFKIDMETQKDNPQGKRFFSRCGIYMEVLCWLL</sequence>
<name>K1RD01_9ZZZZ</name>
<comment type="caution">
    <text evidence="1">The sequence shown here is derived from an EMBL/GenBank/DDBJ whole genome shotgun (WGS) entry which is preliminary data.</text>
</comment>
<protein>
    <submittedName>
        <fullName evidence="1">Uncharacterized protein</fullName>
    </submittedName>
</protein>
<accession>K1RD01</accession>
<proteinExistence type="predicted"/>
<dbReference type="EMBL" id="AJWZ01011069">
    <property type="protein sequence ID" value="EKC46607.1"/>
    <property type="molecule type" value="Genomic_DNA"/>
</dbReference>